<proteinExistence type="predicted"/>
<evidence type="ECO:0000313" key="1">
    <source>
        <dbReference type="EMBL" id="EJX02203.1"/>
    </source>
</evidence>
<name>J9GJK1_9ZZZZ</name>
<gene>
    <name evidence="1" type="ORF">EVA_09691</name>
</gene>
<dbReference type="AlphaFoldDB" id="J9GJK1"/>
<reference evidence="1" key="1">
    <citation type="journal article" date="2012" name="PLoS ONE">
        <title>Gene sets for utilization of primary and secondary nutrition supplies in the distal gut of endangered iberian lynx.</title>
        <authorList>
            <person name="Alcaide M."/>
            <person name="Messina E."/>
            <person name="Richter M."/>
            <person name="Bargiela R."/>
            <person name="Peplies J."/>
            <person name="Huws S.A."/>
            <person name="Newbold C.J."/>
            <person name="Golyshin P.N."/>
            <person name="Simon M.A."/>
            <person name="Lopez G."/>
            <person name="Yakimov M.M."/>
            <person name="Ferrer M."/>
        </authorList>
    </citation>
    <scope>NUCLEOTIDE SEQUENCE</scope>
</reference>
<comment type="caution">
    <text evidence="1">The sequence shown here is derived from an EMBL/GenBank/DDBJ whole genome shotgun (WGS) entry which is preliminary data.</text>
</comment>
<accession>J9GJK1</accession>
<dbReference type="EMBL" id="AMCI01002645">
    <property type="protein sequence ID" value="EJX02203.1"/>
    <property type="molecule type" value="Genomic_DNA"/>
</dbReference>
<organism evidence="1">
    <name type="scientific">gut metagenome</name>
    <dbReference type="NCBI Taxonomy" id="749906"/>
    <lineage>
        <taxon>unclassified sequences</taxon>
        <taxon>metagenomes</taxon>
        <taxon>organismal metagenomes</taxon>
    </lineage>
</organism>
<sequence>MLEVLGLFQLILKTLLMGEELYVILLFIHAICQIGSLLDLPYLVERDIVPKPVDQLLYRLLAHAINKKVGMAANKNTRQELILPIVVVGESPHGGLYSAQYDRHVGEKLLQYLRVNNGGVVWPHARTLVGSIRVVAPQPLVGCIMVDHGVHGSSRNTKE</sequence>
<protein>
    <submittedName>
        <fullName evidence="1">Uncharacterized protein</fullName>
    </submittedName>
</protein>